<evidence type="ECO:0000313" key="11">
    <source>
        <dbReference type="EMBL" id="TDT87050.1"/>
    </source>
</evidence>
<keyword evidence="6 9" id="KW-1133">Transmembrane helix</keyword>
<dbReference type="InterPro" id="IPR007387">
    <property type="entry name" value="TRAP_DctQ"/>
</dbReference>
<feature type="transmembrane region" description="Helical" evidence="9">
    <location>
        <begin position="15"/>
        <end position="32"/>
    </location>
</feature>
<dbReference type="PANTHER" id="PTHR35011:SF2">
    <property type="entry name" value="2,3-DIKETO-L-GULONATE TRAP TRANSPORTER SMALL PERMEASE PROTEIN YIAM"/>
    <property type="match status" value="1"/>
</dbReference>
<evidence type="ECO:0000313" key="12">
    <source>
        <dbReference type="Proteomes" id="UP000295506"/>
    </source>
</evidence>
<gene>
    <name evidence="11" type="ORF">EDC59_110132</name>
</gene>
<evidence type="ECO:0000256" key="5">
    <source>
        <dbReference type="ARBA" id="ARBA00022692"/>
    </source>
</evidence>
<dbReference type="EMBL" id="SOBK01000010">
    <property type="protein sequence ID" value="TDT87050.1"/>
    <property type="molecule type" value="Genomic_DNA"/>
</dbReference>
<keyword evidence="5 9" id="KW-0812">Transmembrane</keyword>
<keyword evidence="3" id="KW-1003">Cell membrane</keyword>
<dbReference type="GO" id="GO:0015740">
    <property type="term" value="P:C4-dicarboxylate transport"/>
    <property type="evidence" value="ECO:0007669"/>
    <property type="project" value="TreeGrafter"/>
</dbReference>
<reference evidence="11 12" key="1">
    <citation type="submission" date="2019-03" db="EMBL/GenBank/DDBJ databases">
        <title>Genomic Encyclopedia of Type Strains, Phase IV (KMG-IV): sequencing the most valuable type-strain genomes for metagenomic binning, comparative biology and taxonomic classification.</title>
        <authorList>
            <person name="Goeker M."/>
        </authorList>
    </citation>
    <scope>NUCLEOTIDE SEQUENCE [LARGE SCALE GENOMIC DNA]</scope>
    <source>
        <strain evidence="11 12">DSM 101483</strain>
    </source>
</reference>
<dbReference type="RefSeq" id="WP_078063575.1">
    <property type="nucleotide sequence ID" value="NZ_CP014206.1"/>
</dbReference>
<proteinExistence type="inferred from homology"/>
<evidence type="ECO:0000256" key="1">
    <source>
        <dbReference type="ARBA" id="ARBA00004429"/>
    </source>
</evidence>
<evidence type="ECO:0000256" key="9">
    <source>
        <dbReference type="SAM" id="Phobius"/>
    </source>
</evidence>
<evidence type="ECO:0000259" key="10">
    <source>
        <dbReference type="Pfam" id="PF04290"/>
    </source>
</evidence>
<sequence>MRYLFGNGLSWAEELSRYMMVWLIYICAIVVFREGTQISVTAIEDKLPNAWRFTLNIAQKVVCIVFFLMVGYLGIKIMPFASFQKSPNMQIPMKYMYMLFPIASWLIVLQLIANLIRDFGRDHD</sequence>
<feature type="domain" description="Tripartite ATP-independent periplasmic transporters DctQ component" evidence="10">
    <location>
        <begin position="1"/>
        <end position="119"/>
    </location>
</feature>
<keyword evidence="7 9" id="KW-0472">Membrane</keyword>
<dbReference type="PANTHER" id="PTHR35011">
    <property type="entry name" value="2,3-DIKETO-L-GULONATE TRAP TRANSPORTER SMALL PERMEASE PROTEIN YIAM"/>
    <property type="match status" value="1"/>
</dbReference>
<organism evidence="11 12">
    <name type="scientific">Pseudodesulfovibrio indicus</name>
    <dbReference type="NCBI Taxonomy" id="1716143"/>
    <lineage>
        <taxon>Bacteria</taxon>
        <taxon>Pseudomonadati</taxon>
        <taxon>Thermodesulfobacteriota</taxon>
        <taxon>Desulfovibrionia</taxon>
        <taxon>Desulfovibrionales</taxon>
        <taxon>Desulfovibrionaceae</taxon>
    </lineage>
</organism>
<evidence type="ECO:0000256" key="2">
    <source>
        <dbReference type="ARBA" id="ARBA00022448"/>
    </source>
</evidence>
<evidence type="ECO:0000256" key="7">
    <source>
        <dbReference type="ARBA" id="ARBA00023136"/>
    </source>
</evidence>
<feature type="transmembrane region" description="Helical" evidence="9">
    <location>
        <begin position="95"/>
        <end position="116"/>
    </location>
</feature>
<evidence type="ECO:0000256" key="4">
    <source>
        <dbReference type="ARBA" id="ARBA00022519"/>
    </source>
</evidence>
<comment type="similarity">
    <text evidence="8">Belongs to the TRAP transporter small permease family.</text>
</comment>
<name>A0AA94PLS1_9BACT</name>
<keyword evidence="4" id="KW-0997">Cell inner membrane</keyword>
<dbReference type="Pfam" id="PF04290">
    <property type="entry name" value="DctQ"/>
    <property type="match status" value="1"/>
</dbReference>
<evidence type="ECO:0000256" key="8">
    <source>
        <dbReference type="ARBA" id="ARBA00038436"/>
    </source>
</evidence>
<dbReference type="InterPro" id="IPR055348">
    <property type="entry name" value="DctQ"/>
</dbReference>
<comment type="subcellular location">
    <subcellularLocation>
        <location evidence="1">Cell inner membrane</location>
        <topology evidence="1">Multi-pass membrane protein</topology>
    </subcellularLocation>
</comment>
<dbReference type="AlphaFoldDB" id="A0AA94PLS1"/>
<feature type="transmembrane region" description="Helical" evidence="9">
    <location>
        <begin position="53"/>
        <end position="75"/>
    </location>
</feature>
<dbReference type="GO" id="GO:0005886">
    <property type="term" value="C:plasma membrane"/>
    <property type="evidence" value="ECO:0007669"/>
    <property type="project" value="UniProtKB-SubCell"/>
</dbReference>
<dbReference type="GO" id="GO:0022857">
    <property type="term" value="F:transmembrane transporter activity"/>
    <property type="evidence" value="ECO:0007669"/>
    <property type="project" value="TreeGrafter"/>
</dbReference>
<comment type="caution">
    <text evidence="11">The sequence shown here is derived from an EMBL/GenBank/DDBJ whole genome shotgun (WGS) entry which is preliminary data.</text>
</comment>
<keyword evidence="2" id="KW-0813">Transport</keyword>
<accession>A0AA94PLS1</accession>
<evidence type="ECO:0000256" key="3">
    <source>
        <dbReference type="ARBA" id="ARBA00022475"/>
    </source>
</evidence>
<evidence type="ECO:0000256" key="6">
    <source>
        <dbReference type="ARBA" id="ARBA00022989"/>
    </source>
</evidence>
<dbReference type="Proteomes" id="UP000295506">
    <property type="component" value="Unassembled WGS sequence"/>
</dbReference>
<protein>
    <submittedName>
        <fullName evidence="11">TRAP-type C4-dicarboxylate transport system permease small subunit</fullName>
    </submittedName>
</protein>